<dbReference type="InterPro" id="IPR044855">
    <property type="entry name" value="CoA-Trfase_III_dom3_sf"/>
</dbReference>
<dbReference type="RefSeq" id="WP_344790729.1">
    <property type="nucleotide sequence ID" value="NZ_BAABBV010000001.1"/>
</dbReference>
<accession>A0ABP7ZHS1</accession>
<dbReference type="EMBL" id="BAABBV010000001">
    <property type="protein sequence ID" value="GAA4158235.1"/>
    <property type="molecule type" value="Genomic_DNA"/>
</dbReference>
<name>A0ABP7ZHS1_9MICO</name>
<organism evidence="2 3">
    <name type="scientific">Gryllotalpicola daejeonensis</name>
    <dbReference type="NCBI Taxonomy" id="993087"/>
    <lineage>
        <taxon>Bacteria</taxon>
        <taxon>Bacillati</taxon>
        <taxon>Actinomycetota</taxon>
        <taxon>Actinomycetes</taxon>
        <taxon>Micrococcales</taxon>
        <taxon>Microbacteriaceae</taxon>
        <taxon>Gryllotalpicola</taxon>
    </lineage>
</organism>
<protein>
    <submittedName>
        <fullName evidence="2">CaiB/BaiF CoA-transferase family protein</fullName>
    </submittedName>
</protein>
<sequence length="385" mass="40826">MTTPEGPLAGILVADLSRVLAGPYATQQLGDLGATVIKVESPIGDETRGWAPPERDGVSTYYLGVNRNKRDVVLDFRDAADLALAQELTRRADVVIENFKPGGLAKFGLDYESVSSRNPGVVYTSISGFGSAGGAALPGYDLIVQAMSGLMSLTGDPDGPAYRSGVSVFDVMSGMNALVGTLAALRHRDRTGEGQHVEVNLLSTALAAMANHSSTVVAAGTVPFRMGNAHPSLFPYEPLPAADGEIIIVAANNAQFQRLAAAIGRPQLADDPRFAQTEQRNVNRDELRPLLVEALAERTIAEWYEVLTAAGIACGPVNTIDKGIALAEHLGLEPVVKVGSGEAEVPMIRNPITFSRTRPAYVSPPPALGQHNDEIKEWLRGPESL</sequence>
<dbReference type="InterPro" id="IPR003673">
    <property type="entry name" value="CoA-Trfase_fam_III"/>
</dbReference>
<evidence type="ECO:0000313" key="2">
    <source>
        <dbReference type="EMBL" id="GAA4158235.1"/>
    </source>
</evidence>
<dbReference type="Pfam" id="PF02515">
    <property type="entry name" value="CoA_transf_3"/>
    <property type="match status" value="1"/>
</dbReference>
<dbReference type="SUPFAM" id="SSF89796">
    <property type="entry name" value="CoA-transferase family III (CaiB/BaiF)"/>
    <property type="match status" value="1"/>
</dbReference>
<dbReference type="PANTHER" id="PTHR48207">
    <property type="entry name" value="SUCCINATE--HYDROXYMETHYLGLUTARATE COA-TRANSFERASE"/>
    <property type="match status" value="1"/>
</dbReference>
<dbReference type="Gene3D" id="3.30.1540.10">
    <property type="entry name" value="formyl-coa transferase, domain 3"/>
    <property type="match status" value="1"/>
</dbReference>
<dbReference type="InterPro" id="IPR023606">
    <property type="entry name" value="CoA-Trfase_III_dom_1_sf"/>
</dbReference>
<reference evidence="2" key="2">
    <citation type="submission" date="2023-12" db="EMBL/GenBank/DDBJ databases">
        <authorList>
            <person name="Sun Q."/>
            <person name="Inoue M."/>
        </authorList>
    </citation>
    <scope>NUCLEOTIDE SEQUENCE</scope>
    <source>
        <strain evidence="2">JCM 17590</strain>
    </source>
</reference>
<dbReference type="Gene3D" id="3.40.50.10540">
    <property type="entry name" value="Crotonobetainyl-coa:carnitine coa-transferase, domain 1"/>
    <property type="match status" value="1"/>
</dbReference>
<dbReference type="Proteomes" id="UP001415169">
    <property type="component" value="Unassembled WGS sequence"/>
</dbReference>
<dbReference type="PANTHER" id="PTHR48207:SF3">
    <property type="entry name" value="SUCCINATE--HYDROXYMETHYLGLUTARATE COA-TRANSFERASE"/>
    <property type="match status" value="1"/>
</dbReference>
<reference evidence="2" key="1">
    <citation type="journal article" date="2014" name="Int. J. Syst. Evol. Microbiol.">
        <title>Complete genome of a new Firmicutes species belonging to the dominant human colonic microbiota ('Ruminococcus bicirculans') reveals two chromosomes and a selective capacity to utilize plant glucans.</title>
        <authorList>
            <consortium name="NISC Comparative Sequencing Program"/>
            <person name="Wegmann U."/>
            <person name="Louis P."/>
            <person name="Goesmann A."/>
            <person name="Henrissat B."/>
            <person name="Duncan S.H."/>
            <person name="Flint H.J."/>
        </authorList>
    </citation>
    <scope>NUCLEOTIDE SEQUENCE</scope>
    <source>
        <strain evidence="2">JCM 17590</strain>
    </source>
</reference>
<keyword evidence="3" id="KW-1185">Reference proteome</keyword>
<dbReference type="InterPro" id="IPR050483">
    <property type="entry name" value="CoA-transferase_III_domain"/>
</dbReference>
<comment type="caution">
    <text evidence="2">The sequence shown here is derived from an EMBL/GenBank/DDBJ whole genome shotgun (WGS) entry which is preliminary data.</text>
</comment>
<evidence type="ECO:0000313" key="3">
    <source>
        <dbReference type="Proteomes" id="UP001415169"/>
    </source>
</evidence>
<gene>
    <name evidence="2" type="ORF">GCM10022286_10830</name>
</gene>
<keyword evidence="1" id="KW-0808">Transferase</keyword>
<evidence type="ECO:0000256" key="1">
    <source>
        <dbReference type="ARBA" id="ARBA00022679"/>
    </source>
</evidence>
<proteinExistence type="predicted"/>